<name>A0A830GUE7_9CREN</name>
<organism evidence="1 2">
    <name type="scientific">Thermocladium modestius</name>
    <dbReference type="NCBI Taxonomy" id="62609"/>
    <lineage>
        <taxon>Archaea</taxon>
        <taxon>Thermoproteota</taxon>
        <taxon>Thermoprotei</taxon>
        <taxon>Thermoproteales</taxon>
        <taxon>Thermoproteaceae</taxon>
        <taxon>Thermocladium</taxon>
    </lineage>
</organism>
<reference evidence="1" key="1">
    <citation type="journal article" date="2014" name="Int. J. Syst. Evol. Microbiol.">
        <title>Complete genome sequence of Corynebacterium casei LMG S-19264T (=DSM 44701T), isolated from a smear-ripened cheese.</title>
        <authorList>
            <consortium name="US DOE Joint Genome Institute (JGI-PGF)"/>
            <person name="Walter F."/>
            <person name="Albersmeier A."/>
            <person name="Kalinowski J."/>
            <person name="Ruckert C."/>
        </authorList>
    </citation>
    <scope>NUCLEOTIDE SEQUENCE</scope>
    <source>
        <strain evidence="1">JCM 10088</strain>
    </source>
</reference>
<proteinExistence type="predicted"/>
<reference evidence="1" key="2">
    <citation type="submission" date="2020-09" db="EMBL/GenBank/DDBJ databases">
        <authorList>
            <person name="Sun Q."/>
            <person name="Ohkuma M."/>
        </authorList>
    </citation>
    <scope>NUCLEOTIDE SEQUENCE</scope>
    <source>
        <strain evidence="1">JCM 10088</strain>
    </source>
</reference>
<gene>
    <name evidence="1" type="ORF">GCM10007981_13620</name>
</gene>
<dbReference type="Proteomes" id="UP000610960">
    <property type="component" value="Unassembled WGS sequence"/>
</dbReference>
<keyword evidence="2" id="KW-1185">Reference proteome</keyword>
<evidence type="ECO:0000313" key="2">
    <source>
        <dbReference type="Proteomes" id="UP000610960"/>
    </source>
</evidence>
<dbReference type="AlphaFoldDB" id="A0A830GUE7"/>
<sequence>MRAVRIRLPNARLERNIKAAVEMSINAPVSNFDDALTLALMGLGPSYEESLRMFVDSPDPLSAYLVAKHLLRNERAQEAIDRMRAIKLMVKKKCLSGELDELLCLRLRAFEHGYAFRRLSGLYGGADPLMLANAFVSYNHERHALRLLEGVSPTTPSEALLELTVFRRAIGLTAMRGSLIMGVEHLNYLDWLVMDGVGGGLVIQFNSIHRAYTISTIQVQAMESRLLLHGCEWEVNDGATVEATAKCDDSLLYFVGNPTDAVIEIELPGEGVVKTSTAEFRASGKLLVLPMDYASAVLRL</sequence>
<protein>
    <submittedName>
        <fullName evidence="1">Uncharacterized protein</fullName>
    </submittedName>
</protein>
<dbReference type="EMBL" id="BMNL01000003">
    <property type="protein sequence ID" value="GGP21510.1"/>
    <property type="molecule type" value="Genomic_DNA"/>
</dbReference>
<accession>A0A830GUE7</accession>
<evidence type="ECO:0000313" key="1">
    <source>
        <dbReference type="EMBL" id="GGP21510.1"/>
    </source>
</evidence>
<comment type="caution">
    <text evidence="1">The sequence shown here is derived from an EMBL/GenBank/DDBJ whole genome shotgun (WGS) entry which is preliminary data.</text>
</comment>